<feature type="compositionally biased region" description="Basic and acidic residues" evidence="1">
    <location>
        <begin position="1"/>
        <end position="20"/>
    </location>
</feature>
<evidence type="ECO:0000313" key="3">
    <source>
        <dbReference type="EMBL" id="BAK37203.1"/>
    </source>
</evidence>
<evidence type="ECO:0000256" key="1">
    <source>
        <dbReference type="SAM" id="MobiDB-lite"/>
    </source>
</evidence>
<keyword evidence="4" id="KW-1185">Reference proteome</keyword>
<keyword evidence="2" id="KW-1133">Transmembrane helix</keyword>
<feature type="region of interest" description="Disordered" evidence="1">
    <location>
        <begin position="1"/>
        <end position="41"/>
    </location>
</feature>
<organism evidence="3 4">
    <name type="scientific">Microlunatus phosphovorus (strain ATCC 700054 / DSM 10555 / JCM 9379 / NBRC 101784 / NCIMB 13414 / VKM Ac-1990 / NM-1)</name>
    <dbReference type="NCBI Taxonomy" id="1032480"/>
    <lineage>
        <taxon>Bacteria</taxon>
        <taxon>Bacillati</taxon>
        <taxon>Actinomycetota</taxon>
        <taxon>Actinomycetes</taxon>
        <taxon>Propionibacteriales</taxon>
        <taxon>Propionibacteriaceae</taxon>
        <taxon>Microlunatus</taxon>
    </lineage>
</organism>
<protein>
    <submittedName>
        <fullName evidence="3">Uncharacterized protein</fullName>
    </submittedName>
</protein>
<evidence type="ECO:0000313" key="4">
    <source>
        <dbReference type="Proteomes" id="UP000007947"/>
    </source>
</evidence>
<accession>F5XRZ0</accession>
<dbReference type="Proteomes" id="UP000007947">
    <property type="component" value="Chromosome"/>
</dbReference>
<name>F5XRZ0_MICPN</name>
<sequence>MTDTKTEYRARDLTTEDKTYYRSNHGRPPAQEPEPKPKRIDLSPTQLAGGALAAMTSAVVGARLGVAGTVLGAAVGSVVAGVAGTLYTTSLRHTKEKISEVIVAKAGDAETEIIPVSVEPDRIADQHTSNQVTVGDTRTLQRSLAADPAVQPAAAADATEPGQPGRRWPWKAILMSTAAVFVLTFAAITGFEVLTGHAISGGQGTTITQVSEGRSSGSSKPSDAPSTQPSDSASTEASTETSSAPSAEPSQSAAPSSTPSATTVPPATTTETPSAGAGAGDQGGVRGQADSTDGTIVDR</sequence>
<feature type="transmembrane region" description="Helical" evidence="2">
    <location>
        <begin position="172"/>
        <end position="191"/>
    </location>
</feature>
<keyword evidence="2" id="KW-0472">Membrane</keyword>
<feature type="transmembrane region" description="Helical" evidence="2">
    <location>
        <begin position="64"/>
        <end position="87"/>
    </location>
</feature>
<dbReference type="STRING" id="1032480.MLP_41890"/>
<feature type="compositionally biased region" description="Low complexity" evidence="1">
    <location>
        <begin position="211"/>
        <end position="276"/>
    </location>
</feature>
<dbReference type="RefSeq" id="WP_013865040.1">
    <property type="nucleotide sequence ID" value="NC_015635.1"/>
</dbReference>
<dbReference type="AlphaFoldDB" id="F5XRZ0"/>
<keyword evidence="2" id="KW-0812">Transmembrane</keyword>
<dbReference type="OrthoDB" id="3635915at2"/>
<feature type="compositionally biased region" description="Gly residues" evidence="1">
    <location>
        <begin position="277"/>
        <end position="286"/>
    </location>
</feature>
<dbReference type="KEGG" id="mph:MLP_41890"/>
<gene>
    <name evidence="3" type="ordered locus">MLP_41890</name>
</gene>
<reference evidence="3 4" key="1">
    <citation type="submission" date="2011-05" db="EMBL/GenBank/DDBJ databases">
        <title>Whole genome sequence of Microlunatus phosphovorus NM-1.</title>
        <authorList>
            <person name="Hosoyama A."/>
            <person name="Sasaki K."/>
            <person name="Harada T."/>
            <person name="Igarashi R."/>
            <person name="Kawakoshi A."/>
            <person name="Sasagawa M."/>
            <person name="Fukada J."/>
            <person name="Nakamura S."/>
            <person name="Katano Y."/>
            <person name="Hanada S."/>
            <person name="Kamagata Y."/>
            <person name="Nakamura N."/>
            <person name="Yamazaki S."/>
            <person name="Fujita N."/>
        </authorList>
    </citation>
    <scope>NUCLEOTIDE SEQUENCE [LARGE SCALE GENOMIC DNA]</scope>
    <source>
        <strain evidence="4">ATCC 700054 / DSM 10555 / JCM 9379 / NBRC 101784 / NCIMB 13414 / VKM Ac-1990 / NM-1</strain>
    </source>
</reference>
<dbReference type="HOGENOM" id="CLU_930041_0_0_11"/>
<proteinExistence type="predicted"/>
<evidence type="ECO:0000256" key="2">
    <source>
        <dbReference type="SAM" id="Phobius"/>
    </source>
</evidence>
<feature type="region of interest" description="Disordered" evidence="1">
    <location>
        <begin position="198"/>
        <end position="299"/>
    </location>
</feature>
<dbReference type="EMBL" id="AP012204">
    <property type="protein sequence ID" value="BAK37203.1"/>
    <property type="molecule type" value="Genomic_DNA"/>
</dbReference>
<dbReference type="eggNOG" id="ENOG5032Y91">
    <property type="taxonomic scope" value="Bacteria"/>
</dbReference>